<dbReference type="Proteomes" id="UP000053675">
    <property type="component" value="Unassembled WGS sequence"/>
</dbReference>
<sequence>MAETNAAMHPPLEGIRVIDLTRVLSGPFCTMMLGDMGAEVIKIETAKGDPTRAQGTLKDGFSWYYASFNRNKKSLVLDLYREEGKRVLERLIEEADVLVDNFRPGVLAAMGFGAERLKKINPRLVTASINGYGSTGPYVDRPAFDFIAQAMSGLMSVNGAEGTPPMRVAQPITDLVAGLYCAFGIVSALRARDLNGVGQHVETAMMNGAISMMAYLASEHLATGQLPERTGNDHPLVAPYGLFAARDGQIAVAPSNDVILQRFLNALQLGHLMDDPRYDTNEKRFARRDELSQLIDQALSNGTQDEWIDHLNAAGVPCGKVQNLAEAFNDPQVQAQEMVIEVEQPHHGPIRMLGFPVKLTGTPCKVARPAPLLGGDTRDVLAEAGFSGSEIEELLEASVVRATH</sequence>
<dbReference type="AlphaFoldDB" id="A0A084U8J7"/>
<dbReference type="SUPFAM" id="SSF89796">
    <property type="entry name" value="CoA-transferase family III (CaiB/BaiF)"/>
    <property type="match status" value="1"/>
</dbReference>
<keyword evidence="1 2" id="KW-0808">Transferase</keyword>
<dbReference type="STRING" id="472175.EL18_00298"/>
<dbReference type="InterPro" id="IPR023606">
    <property type="entry name" value="CoA-Trfase_III_dom_1_sf"/>
</dbReference>
<dbReference type="Gene3D" id="3.40.50.10540">
    <property type="entry name" value="Crotonobetainyl-coa:carnitine coa-transferase, domain 1"/>
    <property type="match status" value="1"/>
</dbReference>
<dbReference type="Pfam" id="PF02515">
    <property type="entry name" value="CoA_transf_3"/>
    <property type="match status" value="1"/>
</dbReference>
<evidence type="ECO:0000313" key="3">
    <source>
        <dbReference type="Proteomes" id="UP000053675"/>
    </source>
</evidence>
<dbReference type="InterPro" id="IPR003673">
    <property type="entry name" value="CoA-Trfase_fam_III"/>
</dbReference>
<dbReference type="InterPro" id="IPR050483">
    <property type="entry name" value="CoA-transferase_III_domain"/>
</dbReference>
<proteinExistence type="predicted"/>
<evidence type="ECO:0000256" key="1">
    <source>
        <dbReference type="ARBA" id="ARBA00022679"/>
    </source>
</evidence>
<gene>
    <name evidence="2" type="ORF">EL18_00298</name>
</gene>
<evidence type="ECO:0000313" key="2">
    <source>
        <dbReference type="EMBL" id="KFB09283.1"/>
    </source>
</evidence>
<reference evidence="2 3" key="1">
    <citation type="submission" date="2014-05" db="EMBL/GenBank/DDBJ databases">
        <title>Draft Genome Sequence of Nitratireductor basaltis Strain UMTGB225, A Marine Bacterium Isolated from Green Barrel Tunicate.</title>
        <authorList>
            <person name="Gan H.Y."/>
        </authorList>
    </citation>
    <scope>NUCLEOTIDE SEQUENCE [LARGE SCALE GENOMIC DNA]</scope>
    <source>
        <strain evidence="2 3">UMTGB225</strain>
    </source>
</reference>
<dbReference type="InterPro" id="IPR044855">
    <property type="entry name" value="CoA-Trfase_III_dom3_sf"/>
</dbReference>
<comment type="caution">
    <text evidence="2">The sequence shown here is derived from an EMBL/GenBank/DDBJ whole genome shotgun (WGS) entry which is preliminary data.</text>
</comment>
<name>A0A084U8J7_9HYPH</name>
<protein>
    <submittedName>
        <fullName evidence="2">Formyl-CoA transferase</fullName>
    </submittedName>
</protein>
<dbReference type="EMBL" id="JMQM01000001">
    <property type="protein sequence ID" value="KFB09283.1"/>
    <property type="molecule type" value="Genomic_DNA"/>
</dbReference>
<dbReference type="Gene3D" id="3.30.1540.10">
    <property type="entry name" value="formyl-coa transferase, domain 3"/>
    <property type="match status" value="1"/>
</dbReference>
<dbReference type="PATRIC" id="fig|472175.3.peg.308"/>
<dbReference type="eggNOG" id="COG1804">
    <property type="taxonomic scope" value="Bacteria"/>
</dbReference>
<dbReference type="PANTHER" id="PTHR48207:SF3">
    <property type="entry name" value="SUCCINATE--HYDROXYMETHYLGLUTARATE COA-TRANSFERASE"/>
    <property type="match status" value="1"/>
</dbReference>
<dbReference type="RefSeq" id="WP_051913648.1">
    <property type="nucleotide sequence ID" value="NZ_JMQM01000001.1"/>
</dbReference>
<organism evidence="2 3">
    <name type="scientific">Nitratireductor basaltis</name>
    <dbReference type="NCBI Taxonomy" id="472175"/>
    <lineage>
        <taxon>Bacteria</taxon>
        <taxon>Pseudomonadati</taxon>
        <taxon>Pseudomonadota</taxon>
        <taxon>Alphaproteobacteria</taxon>
        <taxon>Hyphomicrobiales</taxon>
        <taxon>Phyllobacteriaceae</taxon>
        <taxon>Nitratireductor</taxon>
    </lineage>
</organism>
<keyword evidence="3" id="KW-1185">Reference proteome</keyword>
<dbReference type="GO" id="GO:0008410">
    <property type="term" value="F:CoA-transferase activity"/>
    <property type="evidence" value="ECO:0007669"/>
    <property type="project" value="TreeGrafter"/>
</dbReference>
<accession>A0A084U8J7</accession>
<dbReference type="PANTHER" id="PTHR48207">
    <property type="entry name" value="SUCCINATE--HYDROXYMETHYLGLUTARATE COA-TRANSFERASE"/>
    <property type="match status" value="1"/>
</dbReference>